<dbReference type="Proteomes" id="UP000728032">
    <property type="component" value="Unassembled WGS sequence"/>
</dbReference>
<name>A0A7R9MC92_9ACAR</name>
<dbReference type="InterPro" id="IPR051610">
    <property type="entry name" value="GPI/OXD"/>
</dbReference>
<dbReference type="InterPro" id="IPR006045">
    <property type="entry name" value="Cupin_1"/>
</dbReference>
<evidence type="ECO:0000256" key="1">
    <source>
        <dbReference type="ARBA" id="ARBA00022723"/>
    </source>
</evidence>
<dbReference type="GO" id="GO:0046872">
    <property type="term" value="F:metal ion binding"/>
    <property type="evidence" value="ECO:0007669"/>
    <property type="project" value="UniProtKB-KW"/>
</dbReference>
<proteinExistence type="predicted"/>
<feature type="domain" description="Cupin type-1" evidence="2">
    <location>
        <begin position="314"/>
        <end position="458"/>
    </location>
</feature>
<feature type="domain" description="Cupin type-1" evidence="2">
    <location>
        <begin position="1"/>
        <end position="126"/>
    </location>
</feature>
<sequence>VNVKDFPIATEVAGVQMRLVRGGVRELHWHPATEWAYVMSGTCRITAIDEGGKAFVEDVSESDLWLFPSGRPHSIQGLGDDGCFFLLVFNDANFSESATFLLTDWMSHVPLEVLAKNFQVPKSTFANLPQHELYMFATELPRPLEVDQRQAALATGFIPESYAFFASQMEPNYTRLGGEVKIIDKRNFPVTKIAASIVTLKPGGLRELHWHPNADEWTYFVTGKARVGVFQASQYPAAARTMDFQEGDIGYIKKDNPHYIENTADVDLVFLEVFAADYFEDISLAEWLAHTPTRLVEQHEVAIGTGLLNESIAFYTTQMKPNYTRLGGNVKIIDNANFPITTIVAAIVTLKPGGLRELHWHPNADEWTYFVSGMARVGMFEAGNYPANSRTMDFQEGDIGYIPKDNPHYVENTGDCDLIFLEVFPSPTFQDISLAEWLAHTPTRLVNEHIHTGEAFINSIYNKEAVIRPL</sequence>
<keyword evidence="1" id="KW-0479">Metal-binding</keyword>
<evidence type="ECO:0000259" key="2">
    <source>
        <dbReference type="SMART" id="SM00835"/>
    </source>
</evidence>
<dbReference type="Pfam" id="PF00190">
    <property type="entry name" value="Cupin_1"/>
    <property type="match status" value="3"/>
</dbReference>
<dbReference type="CDD" id="cd20304">
    <property type="entry name" value="cupin_OxDC_N"/>
    <property type="match status" value="1"/>
</dbReference>
<feature type="domain" description="Cupin type-1" evidence="2">
    <location>
        <begin position="164"/>
        <end position="302"/>
    </location>
</feature>
<reference evidence="3" key="1">
    <citation type="submission" date="2020-11" db="EMBL/GenBank/DDBJ databases">
        <authorList>
            <person name="Tran Van P."/>
        </authorList>
    </citation>
    <scope>NUCLEOTIDE SEQUENCE</scope>
</reference>
<dbReference type="GO" id="GO:0033609">
    <property type="term" value="P:oxalate metabolic process"/>
    <property type="evidence" value="ECO:0007669"/>
    <property type="project" value="InterPro"/>
</dbReference>
<evidence type="ECO:0000313" key="4">
    <source>
        <dbReference type="Proteomes" id="UP000728032"/>
    </source>
</evidence>
<protein>
    <recommendedName>
        <fullName evidence="2">Cupin type-1 domain-containing protein</fullName>
    </recommendedName>
</protein>
<evidence type="ECO:0000313" key="3">
    <source>
        <dbReference type="EMBL" id="CAD7656275.1"/>
    </source>
</evidence>
<dbReference type="InterPro" id="IPR017774">
    <property type="entry name" value="Bicupin_oxalate_deCO2ase/Oxase"/>
</dbReference>
<dbReference type="InterPro" id="IPR014710">
    <property type="entry name" value="RmlC-like_jellyroll"/>
</dbReference>
<dbReference type="SUPFAM" id="SSF51182">
    <property type="entry name" value="RmlC-like cupins"/>
    <property type="match status" value="2"/>
</dbReference>
<dbReference type="InterPro" id="IPR011051">
    <property type="entry name" value="RmlC_Cupin_sf"/>
</dbReference>
<dbReference type="Gene3D" id="2.60.120.10">
    <property type="entry name" value="Jelly Rolls"/>
    <property type="match status" value="3"/>
</dbReference>
<dbReference type="NCBIfam" id="TIGR03404">
    <property type="entry name" value="bicupin_oxalic"/>
    <property type="match status" value="1"/>
</dbReference>
<feature type="non-terminal residue" evidence="3">
    <location>
        <position position="1"/>
    </location>
</feature>
<accession>A0A7R9MC92</accession>
<keyword evidence="4" id="KW-1185">Reference proteome</keyword>
<dbReference type="EMBL" id="CAJPVJ010010860">
    <property type="protein sequence ID" value="CAG2173462.1"/>
    <property type="molecule type" value="Genomic_DNA"/>
</dbReference>
<gene>
    <name evidence="3" type="ORF">ONB1V03_LOCUS12914</name>
</gene>
<dbReference type="OrthoDB" id="10263073at2759"/>
<dbReference type="PANTHER" id="PTHR35848:SF9">
    <property type="entry name" value="SLL1358 PROTEIN"/>
    <property type="match status" value="1"/>
</dbReference>
<dbReference type="AlphaFoldDB" id="A0A7R9MC92"/>
<dbReference type="CDD" id="cd20305">
    <property type="entry name" value="cupin_OxDC_C"/>
    <property type="match status" value="2"/>
</dbReference>
<dbReference type="SMART" id="SM00835">
    <property type="entry name" value="Cupin_1"/>
    <property type="match status" value="3"/>
</dbReference>
<dbReference type="PANTHER" id="PTHR35848">
    <property type="entry name" value="OXALATE-BINDING PROTEIN"/>
    <property type="match status" value="1"/>
</dbReference>
<organism evidence="3">
    <name type="scientific">Oppiella nova</name>
    <dbReference type="NCBI Taxonomy" id="334625"/>
    <lineage>
        <taxon>Eukaryota</taxon>
        <taxon>Metazoa</taxon>
        <taxon>Ecdysozoa</taxon>
        <taxon>Arthropoda</taxon>
        <taxon>Chelicerata</taxon>
        <taxon>Arachnida</taxon>
        <taxon>Acari</taxon>
        <taxon>Acariformes</taxon>
        <taxon>Sarcoptiformes</taxon>
        <taxon>Oribatida</taxon>
        <taxon>Brachypylina</taxon>
        <taxon>Oppioidea</taxon>
        <taxon>Oppiidae</taxon>
        <taxon>Oppiella</taxon>
    </lineage>
</organism>
<dbReference type="EMBL" id="OC925685">
    <property type="protein sequence ID" value="CAD7656275.1"/>
    <property type="molecule type" value="Genomic_DNA"/>
</dbReference>